<feature type="domain" description="Solute-binding protein family 5" evidence="3">
    <location>
        <begin position="45"/>
        <end position="358"/>
    </location>
</feature>
<dbReference type="PIRSF" id="PIRSF002741">
    <property type="entry name" value="MppA"/>
    <property type="match status" value="1"/>
</dbReference>
<dbReference type="SUPFAM" id="SSF53850">
    <property type="entry name" value="Periplasmic binding protein-like II"/>
    <property type="match status" value="1"/>
</dbReference>
<comment type="caution">
    <text evidence="4">The sequence shown here is derived from an EMBL/GenBank/DDBJ whole genome shotgun (WGS) entry which is preliminary data.</text>
</comment>
<sequence length="480" mass="52058">MTEDVIIAQARLPLADPHDCTDAADELSLYEALYDTLVRREGRDYVPRLAVSWAMSEDASTWTFRLREGVAFQDGSLCDAEAVRRSLERMAREDKGYTLGAPGVWRQYLGDAIIETPDAATLTIRLGAPMADLLDVLVQGYVVAPSALPAYDAGDTHRPCGTGAYRLIEASDDHALMARVPGHFAGEPANDRIRFVREPDRARRLAMVRAGSAQVATNLDVVASADLAKDGATQVVSLAPVAIIYLLNAASGPLADARVRRALALALDREALIEEVVPGAARPLHGFVSPLHYGAGDAPARERDPESARALLAEAGFADGLTLGLDCPARLPDEAERLTQALGRQLAAIGVTLDVHLHADREAYAHMVRRKEIRDLCVFDSSPMSTYRVLVEKLDARVRGSWWQGYSNAAVEALIDRGRTTVDRAARSALYAQAYALLQDDPAWLCLYNPLKATGISGNHPDFALPVDTVLDVARLPPLR</sequence>
<gene>
    <name evidence="4" type="ORF">GCM10011322_18210</name>
</gene>
<accession>A0A917Q8G6</accession>
<organism evidence="4 5">
    <name type="scientific">Salinarimonas ramus</name>
    <dbReference type="NCBI Taxonomy" id="690164"/>
    <lineage>
        <taxon>Bacteria</taxon>
        <taxon>Pseudomonadati</taxon>
        <taxon>Pseudomonadota</taxon>
        <taxon>Alphaproteobacteria</taxon>
        <taxon>Hyphomicrobiales</taxon>
        <taxon>Salinarimonadaceae</taxon>
        <taxon>Salinarimonas</taxon>
    </lineage>
</organism>
<evidence type="ECO:0000313" key="4">
    <source>
        <dbReference type="EMBL" id="GGK31954.1"/>
    </source>
</evidence>
<comment type="similarity">
    <text evidence="2">Belongs to the bacterial solute-binding protein 5 family.</text>
</comment>
<dbReference type="Gene3D" id="3.10.105.10">
    <property type="entry name" value="Dipeptide-binding Protein, Domain 3"/>
    <property type="match status" value="1"/>
</dbReference>
<name>A0A917Q8G6_9HYPH</name>
<dbReference type="Gene3D" id="3.90.76.10">
    <property type="entry name" value="Dipeptide-binding Protein, Domain 1"/>
    <property type="match status" value="1"/>
</dbReference>
<evidence type="ECO:0000313" key="5">
    <source>
        <dbReference type="Proteomes" id="UP000600449"/>
    </source>
</evidence>
<dbReference type="GO" id="GO:0043190">
    <property type="term" value="C:ATP-binding cassette (ABC) transporter complex"/>
    <property type="evidence" value="ECO:0007669"/>
    <property type="project" value="InterPro"/>
</dbReference>
<comment type="subcellular location">
    <subcellularLocation>
        <location evidence="1">Periplasm</location>
    </subcellularLocation>
</comment>
<dbReference type="Proteomes" id="UP000600449">
    <property type="component" value="Unassembled WGS sequence"/>
</dbReference>
<proteinExistence type="inferred from homology"/>
<keyword evidence="5" id="KW-1185">Reference proteome</keyword>
<evidence type="ECO:0000259" key="3">
    <source>
        <dbReference type="Pfam" id="PF00496"/>
    </source>
</evidence>
<reference evidence="4 5" key="1">
    <citation type="journal article" date="2014" name="Int. J. Syst. Evol. Microbiol.">
        <title>Complete genome sequence of Corynebacterium casei LMG S-19264T (=DSM 44701T), isolated from a smear-ripened cheese.</title>
        <authorList>
            <consortium name="US DOE Joint Genome Institute (JGI-PGF)"/>
            <person name="Walter F."/>
            <person name="Albersmeier A."/>
            <person name="Kalinowski J."/>
            <person name="Ruckert C."/>
        </authorList>
    </citation>
    <scope>NUCLEOTIDE SEQUENCE [LARGE SCALE GENOMIC DNA]</scope>
    <source>
        <strain evidence="4 5">CGMCC 1.9161</strain>
    </source>
</reference>
<dbReference type="GO" id="GO:1904680">
    <property type="term" value="F:peptide transmembrane transporter activity"/>
    <property type="evidence" value="ECO:0007669"/>
    <property type="project" value="TreeGrafter"/>
</dbReference>
<dbReference type="Gene3D" id="3.40.190.10">
    <property type="entry name" value="Periplasmic binding protein-like II"/>
    <property type="match status" value="1"/>
</dbReference>
<dbReference type="RefSeq" id="WP_188911949.1">
    <property type="nucleotide sequence ID" value="NZ_BMMF01000005.1"/>
</dbReference>
<evidence type="ECO:0000256" key="2">
    <source>
        <dbReference type="ARBA" id="ARBA00005695"/>
    </source>
</evidence>
<dbReference type="Pfam" id="PF00496">
    <property type="entry name" value="SBP_bac_5"/>
    <property type="match status" value="1"/>
</dbReference>
<dbReference type="GO" id="GO:0015833">
    <property type="term" value="P:peptide transport"/>
    <property type="evidence" value="ECO:0007669"/>
    <property type="project" value="TreeGrafter"/>
</dbReference>
<dbReference type="InterPro" id="IPR039424">
    <property type="entry name" value="SBP_5"/>
</dbReference>
<dbReference type="PANTHER" id="PTHR30290">
    <property type="entry name" value="PERIPLASMIC BINDING COMPONENT OF ABC TRANSPORTER"/>
    <property type="match status" value="1"/>
</dbReference>
<dbReference type="PANTHER" id="PTHR30290:SF72">
    <property type="entry name" value="HTH-TYPE TRANSCRIPTIONAL REGULATOR SGRR"/>
    <property type="match status" value="1"/>
</dbReference>
<protein>
    <submittedName>
        <fullName evidence="4">ABC transporter substrate-binding protein</fullName>
    </submittedName>
</protein>
<dbReference type="InterPro" id="IPR000914">
    <property type="entry name" value="SBP_5_dom"/>
</dbReference>
<dbReference type="InterPro" id="IPR030678">
    <property type="entry name" value="Peptide/Ni-bd"/>
</dbReference>
<dbReference type="AlphaFoldDB" id="A0A917Q8G6"/>
<dbReference type="GO" id="GO:0030288">
    <property type="term" value="C:outer membrane-bounded periplasmic space"/>
    <property type="evidence" value="ECO:0007669"/>
    <property type="project" value="UniProtKB-ARBA"/>
</dbReference>
<dbReference type="EMBL" id="BMMF01000005">
    <property type="protein sequence ID" value="GGK31954.1"/>
    <property type="molecule type" value="Genomic_DNA"/>
</dbReference>
<evidence type="ECO:0000256" key="1">
    <source>
        <dbReference type="ARBA" id="ARBA00004418"/>
    </source>
</evidence>